<reference evidence="7" key="1">
    <citation type="journal article" date="2023" name="Arch. Microbiol.">
        <title>Desulfoferula mesophilus gen. nov. sp. nov., a mesophilic sulfate-reducing bacterium isolated from a brackish lake sediment.</title>
        <authorList>
            <person name="Watanabe T."/>
            <person name="Yabe T."/>
            <person name="Tsuji J.M."/>
            <person name="Fukui M."/>
        </authorList>
    </citation>
    <scope>NUCLEOTIDE SEQUENCE [LARGE SCALE GENOMIC DNA]</scope>
    <source>
        <strain evidence="7">12FAK</strain>
    </source>
</reference>
<sequence length="142" mass="14923">MSNFEPVVVVFACDYCAYTAADVAGRMNLSYPSGVRILRVPCTGKVEQLYIMQALQKGADGVLVAGCLVGDCHFKNGNLRAAARVKRVQSLLDDIGIGGERVAMVNVSAGQGAKFAEIATEFSQKIGEMGPNPIKQGAKAAA</sequence>
<dbReference type="AlphaFoldDB" id="A0AAU9EDX1"/>
<evidence type="ECO:0000256" key="3">
    <source>
        <dbReference type="ARBA" id="ARBA00023004"/>
    </source>
</evidence>
<keyword evidence="1" id="KW-0479">Metal-binding</keyword>
<name>A0AAU9EDX1_9BACT</name>
<gene>
    <name evidence="6" type="ORF">FAK_11860</name>
</gene>
<organism evidence="6 7">
    <name type="scientific">Desulfoferula mesophila</name>
    <dbReference type="NCBI Taxonomy" id="3058419"/>
    <lineage>
        <taxon>Bacteria</taxon>
        <taxon>Pseudomonadati</taxon>
        <taxon>Thermodesulfobacteriota</taxon>
        <taxon>Desulfarculia</taxon>
        <taxon>Desulfarculales</taxon>
        <taxon>Desulfarculaceae</taxon>
        <taxon>Desulfoferula</taxon>
    </lineage>
</organism>
<dbReference type="RefSeq" id="WP_338605847.1">
    <property type="nucleotide sequence ID" value="NZ_AP028679.1"/>
</dbReference>
<evidence type="ECO:0000313" key="6">
    <source>
        <dbReference type="EMBL" id="BEQ14120.1"/>
    </source>
</evidence>
<dbReference type="Pfam" id="PF02662">
    <property type="entry name" value="FlpD"/>
    <property type="match status" value="1"/>
</dbReference>
<accession>A0AAU9EDX1</accession>
<keyword evidence="2" id="KW-0560">Oxidoreductase</keyword>
<evidence type="ECO:0000256" key="4">
    <source>
        <dbReference type="ARBA" id="ARBA00023014"/>
    </source>
</evidence>
<dbReference type="GO" id="GO:0016491">
    <property type="term" value="F:oxidoreductase activity"/>
    <property type="evidence" value="ECO:0007669"/>
    <property type="project" value="UniProtKB-KW"/>
</dbReference>
<dbReference type="KEGG" id="dmp:FAK_11860"/>
<dbReference type="Proteomes" id="UP001366166">
    <property type="component" value="Chromosome"/>
</dbReference>
<dbReference type="GO" id="GO:0046872">
    <property type="term" value="F:metal ion binding"/>
    <property type="evidence" value="ECO:0007669"/>
    <property type="project" value="UniProtKB-KW"/>
</dbReference>
<dbReference type="InterPro" id="IPR003813">
    <property type="entry name" value="MvhD/FlpD"/>
</dbReference>
<keyword evidence="3" id="KW-0408">Iron</keyword>
<proteinExistence type="predicted"/>
<evidence type="ECO:0000259" key="5">
    <source>
        <dbReference type="Pfam" id="PF02662"/>
    </source>
</evidence>
<dbReference type="EMBL" id="AP028679">
    <property type="protein sequence ID" value="BEQ14120.1"/>
    <property type="molecule type" value="Genomic_DNA"/>
</dbReference>
<dbReference type="GO" id="GO:0051536">
    <property type="term" value="F:iron-sulfur cluster binding"/>
    <property type="evidence" value="ECO:0007669"/>
    <property type="project" value="UniProtKB-KW"/>
</dbReference>
<protein>
    <submittedName>
        <fullName evidence="6">Methyl-viologen-reducing hydrogenase subunit delta</fullName>
    </submittedName>
</protein>
<evidence type="ECO:0000256" key="2">
    <source>
        <dbReference type="ARBA" id="ARBA00023002"/>
    </source>
</evidence>
<feature type="domain" description="F420-non-reducing hydrogenase iron-sulfur subunit D" evidence="5">
    <location>
        <begin position="8"/>
        <end position="130"/>
    </location>
</feature>
<keyword evidence="7" id="KW-1185">Reference proteome</keyword>
<evidence type="ECO:0000256" key="1">
    <source>
        <dbReference type="ARBA" id="ARBA00022723"/>
    </source>
</evidence>
<evidence type="ECO:0000313" key="7">
    <source>
        <dbReference type="Proteomes" id="UP001366166"/>
    </source>
</evidence>
<keyword evidence="4" id="KW-0411">Iron-sulfur</keyword>